<dbReference type="SUPFAM" id="SSF53335">
    <property type="entry name" value="S-adenosyl-L-methionine-dependent methyltransferases"/>
    <property type="match status" value="1"/>
</dbReference>
<sequence>MRNDLGTLPFDLKDHFKSKALDLDIEGLINTIYQNSYSKVLILSTKDPFYISAIANKVKATVYYDALEIDLPKINEAKENFPADFPNQIHLLGDQKLDFIAIEGTNQDLNDLFDKYYSQLNSNGMIAISYANNSKSEIKKLISHLKLTGITYEVSYLSSKYLFIVKK</sequence>
<dbReference type="InterPro" id="IPR029063">
    <property type="entry name" value="SAM-dependent_MTases_sf"/>
</dbReference>
<name>A0A4Y6I631_9MOLU</name>
<dbReference type="AlphaFoldDB" id="A0A4Y6I631"/>
<proteinExistence type="predicted"/>
<evidence type="ECO:0000313" key="1">
    <source>
        <dbReference type="EMBL" id="QDF65084.1"/>
    </source>
</evidence>
<accession>A0A4Y6I631</accession>
<keyword evidence="2" id="KW-1185">Reference proteome</keyword>
<reference evidence="1 2" key="1">
    <citation type="submission" date="2019-06" db="EMBL/GenBank/DDBJ databases">
        <title>Mycoplasma nasistruthionis sp. nov. str Ms03.</title>
        <authorList>
            <person name="Botes A."/>
        </authorList>
    </citation>
    <scope>NUCLEOTIDE SEQUENCE [LARGE SCALE GENOMIC DNA]</scope>
    <source>
        <strain evidence="1 2">Ms03</strain>
    </source>
</reference>
<dbReference type="EMBL" id="CP041147">
    <property type="protein sequence ID" value="QDF65084.1"/>
    <property type="molecule type" value="Genomic_DNA"/>
</dbReference>
<dbReference type="Proteomes" id="UP000315201">
    <property type="component" value="Chromosome"/>
</dbReference>
<dbReference type="NCBIfam" id="NF045844">
    <property type="entry name" value="BC85_0335_fam"/>
    <property type="match status" value="1"/>
</dbReference>
<gene>
    <name evidence="1" type="ORF">FIV53_02160</name>
</gene>
<protein>
    <submittedName>
        <fullName evidence="1">Uncharacterized protein</fullName>
    </submittedName>
</protein>
<evidence type="ECO:0000313" key="2">
    <source>
        <dbReference type="Proteomes" id="UP000315201"/>
    </source>
</evidence>
<organism evidence="1 2">
    <name type="scientific">Mycoplasma nasistruthionis</name>
    <dbReference type="NCBI Taxonomy" id="353852"/>
    <lineage>
        <taxon>Bacteria</taxon>
        <taxon>Bacillati</taxon>
        <taxon>Mycoplasmatota</taxon>
        <taxon>Mollicutes</taxon>
        <taxon>Mycoplasmataceae</taxon>
        <taxon>Mycoplasma</taxon>
    </lineage>
</organism>